<dbReference type="Proteomes" id="UP000672009">
    <property type="component" value="Chromosome"/>
</dbReference>
<name>A0A975IJ64_9GAMM</name>
<protein>
    <submittedName>
        <fullName evidence="1">Uncharacterized protein</fullName>
    </submittedName>
</protein>
<evidence type="ECO:0000313" key="1">
    <source>
        <dbReference type="EMBL" id="QTR54545.1"/>
    </source>
</evidence>
<proteinExistence type="predicted"/>
<accession>A0A975IJ64</accession>
<dbReference type="EMBL" id="CP072793">
    <property type="protein sequence ID" value="QTR54545.1"/>
    <property type="molecule type" value="Genomic_DNA"/>
</dbReference>
<dbReference type="AlphaFoldDB" id="A0A975IJ64"/>
<organism evidence="1 2">
    <name type="scientific">Thiothrix unzii</name>
    <dbReference type="NCBI Taxonomy" id="111769"/>
    <lineage>
        <taxon>Bacteria</taxon>
        <taxon>Pseudomonadati</taxon>
        <taxon>Pseudomonadota</taxon>
        <taxon>Gammaproteobacteria</taxon>
        <taxon>Thiotrichales</taxon>
        <taxon>Thiotrichaceae</taxon>
        <taxon>Thiothrix</taxon>
    </lineage>
</organism>
<gene>
    <name evidence="1" type="ORF">J9260_05500</name>
</gene>
<dbReference type="RefSeq" id="WP_210220031.1">
    <property type="nucleotide sequence ID" value="NZ_CP072793.1"/>
</dbReference>
<dbReference type="KEGG" id="tun:J9260_05500"/>
<evidence type="ECO:0000313" key="2">
    <source>
        <dbReference type="Proteomes" id="UP000672009"/>
    </source>
</evidence>
<sequence>MISPLLPTARRAHVLPVLLRLHTHKPYGYAAIRPEQRGVRLQRWQGRLERLFSKQEY</sequence>
<reference evidence="1" key="1">
    <citation type="submission" date="2021-04" db="EMBL/GenBank/DDBJ databases">
        <title>Genomics, taxonomy and metabolism of representatives of sulfur bacteria of the genus Thiothrix: Thiothrix fructosivorans QT, Thiothrix unzii A1T and three new species, Thiothrix subterranea sp. nov., Thiothrix litoralis sp. nov. and 'Candidatus Thiothrix anitrata' sp. nov.</title>
        <authorList>
            <person name="Ravin N.V."/>
            <person name="Smolyakov D."/>
            <person name="Rudenko T.S."/>
            <person name="Mardanov A.V."/>
            <person name="Beletsky A.V."/>
            <person name="Markov N.D."/>
            <person name="Fomenkov A.I."/>
            <person name="Roberts R.J."/>
            <person name="Karnachuk O.V."/>
            <person name="Novikov A."/>
            <person name="Grabovich M.Y."/>
        </authorList>
    </citation>
    <scope>NUCLEOTIDE SEQUENCE</scope>
    <source>
        <strain evidence="1">A1</strain>
    </source>
</reference>
<keyword evidence="2" id="KW-1185">Reference proteome</keyword>